<dbReference type="Gene3D" id="3.40.50.1000">
    <property type="entry name" value="HAD superfamily/HAD-like"/>
    <property type="match status" value="1"/>
</dbReference>
<dbReference type="NCBIfam" id="TIGR01509">
    <property type="entry name" value="HAD-SF-IA-v3"/>
    <property type="match status" value="1"/>
</dbReference>
<evidence type="ECO:0000313" key="2">
    <source>
        <dbReference type="Proteomes" id="UP000629365"/>
    </source>
</evidence>
<dbReference type="InterPro" id="IPR023214">
    <property type="entry name" value="HAD_sf"/>
</dbReference>
<evidence type="ECO:0000313" key="1">
    <source>
        <dbReference type="EMBL" id="GGD71431.1"/>
    </source>
</evidence>
<dbReference type="EMBL" id="BMCM01000002">
    <property type="protein sequence ID" value="GGD71431.1"/>
    <property type="molecule type" value="Genomic_DNA"/>
</dbReference>
<sequence>MTITTVLFDLDGVIRQFDPDAVADIERRHGIEPGTIEGFAFSAPLLHEVTTGRLRRAEWVDRIAEHLGSAAPAEEWSRQPYRVDAEVIELADRLRAAGMITAVLTNGTDTIPAEAEQMGLRDHFDAVFNSAEIGYAKPDPQVFLAVLDALEVDPHEVFFTDDSPGKLAGAEGLGISIHHYEGVDGLRRALQALGILT</sequence>
<dbReference type="PANTHER" id="PTHR43611">
    <property type="entry name" value="ALPHA-D-GLUCOSE 1-PHOSPHATE PHOSPHATASE"/>
    <property type="match status" value="1"/>
</dbReference>
<dbReference type="PANTHER" id="PTHR43611:SF3">
    <property type="entry name" value="FLAVIN MONONUCLEOTIDE HYDROLASE 1, CHLOROPLATIC"/>
    <property type="match status" value="1"/>
</dbReference>
<proteinExistence type="predicted"/>
<dbReference type="Proteomes" id="UP000629365">
    <property type="component" value="Unassembled WGS sequence"/>
</dbReference>
<dbReference type="SFLD" id="SFLDG01129">
    <property type="entry name" value="C1.5:_HAD__Beta-PGM__Phosphata"/>
    <property type="match status" value="1"/>
</dbReference>
<dbReference type="SFLD" id="SFLDS00003">
    <property type="entry name" value="Haloacid_Dehalogenase"/>
    <property type="match status" value="1"/>
</dbReference>
<keyword evidence="2" id="KW-1185">Reference proteome</keyword>
<dbReference type="Pfam" id="PF00702">
    <property type="entry name" value="Hydrolase"/>
    <property type="match status" value="1"/>
</dbReference>
<dbReference type="CDD" id="cd02603">
    <property type="entry name" value="HAD_sEH-N_like"/>
    <property type="match status" value="1"/>
</dbReference>
<reference evidence="2" key="1">
    <citation type="journal article" date="2019" name="Int. J. Syst. Evol. Microbiol.">
        <title>The Global Catalogue of Microorganisms (GCM) 10K type strain sequencing project: providing services to taxonomists for standard genome sequencing and annotation.</title>
        <authorList>
            <consortium name="The Broad Institute Genomics Platform"/>
            <consortium name="The Broad Institute Genome Sequencing Center for Infectious Disease"/>
            <person name="Wu L."/>
            <person name="Ma J."/>
        </authorList>
    </citation>
    <scope>NUCLEOTIDE SEQUENCE [LARGE SCALE GENOMIC DNA]</scope>
    <source>
        <strain evidence="2">CCM 7640</strain>
    </source>
</reference>
<name>A0ABQ1RIE1_9MICO</name>
<gene>
    <name evidence="1" type="ORF">GCM10007269_13190</name>
</gene>
<dbReference type="NCBIfam" id="TIGR01549">
    <property type="entry name" value="HAD-SF-IA-v1"/>
    <property type="match status" value="1"/>
</dbReference>
<dbReference type="InterPro" id="IPR036412">
    <property type="entry name" value="HAD-like_sf"/>
</dbReference>
<organism evidence="1 2">
    <name type="scientific">Microbacterium murale</name>
    <dbReference type="NCBI Taxonomy" id="1081040"/>
    <lineage>
        <taxon>Bacteria</taxon>
        <taxon>Bacillati</taxon>
        <taxon>Actinomycetota</taxon>
        <taxon>Actinomycetes</taxon>
        <taxon>Micrococcales</taxon>
        <taxon>Microbacteriaceae</taxon>
        <taxon>Microbacterium</taxon>
    </lineage>
</organism>
<dbReference type="RefSeq" id="WP_188435812.1">
    <property type="nucleotide sequence ID" value="NZ_BMCM01000002.1"/>
</dbReference>
<protein>
    <submittedName>
        <fullName evidence="1">Haloacid dehalogenase</fullName>
    </submittedName>
</protein>
<accession>A0ABQ1RIE1</accession>
<comment type="caution">
    <text evidence="1">The sequence shown here is derived from an EMBL/GenBank/DDBJ whole genome shotgun (WGS) entry which is preliminary data.</text>
</comment>
<dbReference type="SUPFAM" id="SSF56784">
    <property type="entry name" value="HAD-like"/>
    <property type="match status" value="1"/>
</dbReference>
<dbReference type="InterPro" id="IPR006439">
    <property type="entry name" value="HAD-SF_hydro_IA"/>
</dbReference>